<dbReference type="EMBL" id="JARAKH010000014">
    <property type="protein sequence ID" value="KAK8397101.1"/>
    <property type="molecule type" value="Genomic_DNA"/>
</dbReference>
<evidence type="ECO:0000256" key="1">
    <source>
        <dbReference type="SAM" id="SignalP"/>
    </source>
</evidence>
<dbReference type="Pfam" id="PF01607">
    <property type="entry name" value="CBM_14"/>
    <property type="match status" value="2"/>
</dbReference>
<reference evidence="3 4" key="1">
    <citation type="submission" date="2023-03" db="EMBL/GenBank/DDBJ databases">
        <title>High-quality genome of Scylla paramamosain provides insights in environmental adaptation.</title>
        <authorList>
            <person name="Zhang L."/>
        </authorList>
    </citation>
    <scope>NUCLEOTIDE SEQUENCE [LARGE SCALE GENOMIC DNA]</scope>
    <source>
        <strain evidence="3">LZ_2023a</strain>
        <tissue evidence="3">Muscle</tissue>
    </source>
</reference>
<dbReference type="GO" id="GO:0008061">
    <property type="term" value="F:chitin binding"/>
    <property type="evidence" value="ECO:0007669"/>
    <property type="project" value="InterPro"/>
</dbReference>
<dbReference type="InterPro" id="IPR036508">
    <property type="entry name" value="Chitin-bd_dom_sf"/>
</dbReference>
<feature type="signal peptide" evidence="1">
    <location>
        <begin position="1"/>
        <end position="20"/>
    </location>
</feature>
<proteinExistence type="predicted"/>
<dbReference type="Proteomes" id="UP001487740">
    <property type="component" value="Unassembled WGS sequence"/>
</dbReference>
<gene>
    <name evidence="3" type="ORF">O3P69_004639</name>
</gene>
<dbReference type="InterPro" id="IPR002557">
    <property type="entry name" value="Chitin-bd_dom"/>
</dbReference>
<keyword evidence="4" id="KW-1185">Reference proteome</keyword>
<feature type="chain" id="PRO_5043497435" description="Chitin-binding type-2 domain-containing protein" evidence="1">
    <location>
        <begin position="21"/>
        <end position="299"/>
    </location>
</feature>
<sequence>MYKFFLTMVFMECLLPGVFAICEPNCKGKAPGDQVADPKNCTKYYICMVGEIPSHTSLPCQPGNIFDPIQEECSPGNTCTALCVPPDCHLTCTEEVDLISDPSDCGTYRMCLAGVVVGEPQHCHSDTPYFNGKFCGTDASQCCSELCTPYCYKNVIQAPDPQDCKAFYICLEEGEPSQDNHFYCPNDEIFDISLGRCTPDAQCRLLCDDSTSGPTVTPYTTSSTAPDGIITSTPGGCKDSLTCIDAGFFAQCTTCQPGYFQCKGVGQQGILHSCPDGKVFNTNDNAPFCISPENCPFFP</sequence>
<accession>A0AAW0UDT4</accession>
<feature type="domain" description="Chitin-binding type-2" evidence="2">
    <location>
        <begin position="148"/>
        <end position="205"/>
    </location>
</feature>
<feature type="domain" description="Chitin-binding type-2" evidence="2">
    <location>
        <begin position="23"/>
        <end position="81"/>
    </location>
</feature>
<evidence type="ECO:0000259" key="2">
    <source>
        <dbReference type="PROSITE" id="PS50940"/>
    </source>
</evidence>
<dbReference type="SMART" id="SM00494">
    <property type="entry name" value="ChtBD2"/>
    <property type="match status" value="3"/>
</dbReference>
<evidence type="ECO:0000313" key="4">
    <source>
        <dbReference type="Proteomes" id="UP001487740"/>
    </source>
</evidence>
<keyword evidence="1" id="KW-0732">Signal</keyword>
<organism evidence="3 4">
    <name type="scientific">Scylla paramamosain</name>
    <name type="common">Mud crab</name>
    <dbReference type="NCBI Taxonomy" id="85552"/>
    <lineage>
        <taxon>Eukaryota</taxon>
        <taxon>Metazoa</taxon>
        <taxon>Ecdysozoa</taxon>
        <taxon>Arthropoda</taxon>
        <taxon>Crustacea</taxon>
        <taxon>Multicrustacea</taxon>
        <taxon>Malacostraca</taxon>
        <taxon>Eumalacostraca</taxon>
        <taxon>Eucarida</taxon>
        <taxon>Decapoda</taxon>
        <taxon>Pleocyemata</taxon>
        <taxon>Brachyura</taxon>
        <taxon>Eubrachyura</taxon>
        <taxon>Portunoidea</taxon>
        <taxon>Portunidae</taxon>
        <taxon>Portuninae</taxon>
        <taxon>Scylla</taxon>
    </lineage>
</organism>
<comment type="caution">
    <text evidence="3">The sequence shown here is derived from an EMBL/GenBank/DDBJ whole genome shotgun (WGS) entry which is preliminary data.</text>
</comment>
<dbReference type="AlphaFoldDB" id="A0AAW0UDT4"/>
<evidence type="ECO:0000313" key="3">
    <source>
        <dbReference type="EMBL" id="KAK8397101.1"/>
    </source>
</evidence>
<dbReference type="PROSITE" id="PS50940">
    <property type="entry name" value="CHIT_BIND_II"/>
    <property type="match status" value="2"/>
</dbReference>
<dbReference type="GO" id="GO:0005576">
    <property type="term" value="C:extracellular region"/>
    <property type="evidence" value="ECO:0007669"/>
    <property type="project" value="InterPro"/>
</dbReference>
<protein>
    <recommendedName>
        <fullName evidence="2">Chitin-binding type-2 domain-containing protein</fullName>
    </recommendedName>
</protein>
<dbReference type="Gene3D" id="2.170.140.10">
    <property type="entry name" value="Chitin binding domain"/>
    <property type="match status" value="2"/>
</dbReference>
<dbReference type="SUPFAM" id="SSF57625">
    <property type="entry name" value="Invertebrate chitin-binding proteins"/>
    <property type="match status" value="2"/>
</dbReference>
<name>A0AAW0UDT4_SCYPA</name>